<dbReference type="AlphaFoldDB" id="A0A815LXR3"/>
<evidence type="ECO:0000313" key="6">
    <source>
        <dbReference type="EMBL" id="CAF1416193.1"/>
    </source>
</evidence>
<dbReference type="SUPFAM" id="SSF56300">
    <property type="entry name" value="Metallo-dependent phosphatases"/>
    <property type="match status" value="1"/>
</dbReference>
<dbReference type="Gene3D" id="3.60.21.10">
    <property type="match status" value="1"/>
</dbReference>
<dbReference type="Pfam" id="PF13499">
    <property type="entry name" value="EF-hand_7"/>
    <property type="match status" value="1"/>
</dbReference>
<evidence type="ECO:0000256" key="2">
    <source>
        <dbReference type="ARBA" id="ARBA00022723"/>
    </source>
</evidence>
<dbReference type="InterPro" id="IPR002048">
    <property type="entry name" value="EF_hand_dom"/>
</dbReference>
<dbReference type="InterPro" id="IPR029052">
    <property type="entry name" value="Metallo-depent_PP-like"/>
</dbReference>
<accession>A0A815LXR3</accession>
<proteinExistence type="predicted"/>
<keyword evidence="4" id="KW-0464">Manganese</keyword>
<keyword evidence="3" id="KW-0106">Calcium</keyword>
<evidence type="ECO:0000313" key="7">
    <source>
        <dbReference type="Proteomes" id="UP000663854"/>
    </source>
</evidence>
<dbReference type="PROSITE" id="PS00018">
    <property type="entry name" value="EF_HAND_1"/>
    <property type="match status" value="2"/>
</dbReference>
<dbReference type="Proteomes" id="UP000663854">
    <property type="component" value="Unassembled WGS sequence"/>
</dbReference>
<dbReference type="PROSITE" id="PS50222">
    <property type="entry name" value="EF_HAND_2"/>
    <property type="match status" value="2"/>
</dbReference>
<dbReference type="InterPro" id="IPR011992">
    <property type="entry name" value="EF-hand-dom_pair"/>
</dbReference>
<dbReference type="InterPro" id="IPR018247">
    <property type="entry name" value="EF_Hand_1_Ca_BS"/>
</dbReference>
<organism evidence="6 7">
    <name type="scientific">Rotaria sordida</name>
    <dbReference type="NCBI Taxonomy" id="392033"/>
    <lineage>
        <taxon>Eukaryota</taxon>
        <taxon>Metazoa</taxon>
        <taxon>Spiralia</taxon>
        <taxon>Gnathifera</taxon>
        <taxon>Rotifera</taxon>
        <taxon>Eurotatoria</taxon>
        <taxon>Bdelloidea</taxon>
        <taxon>Philodinida</taxon>
        <taxon>Philodinidae</taxon>
        <taxon>Rotaria</taxon>
    </lineage>
</organism>
<evidence type="ECO:0000256" key="4">
    <source>
        <dbReference type="ARBA" id="ARBA00023211"/>
    </source>
</evidence>
<keyword evidence="2" id="KW-0479">Metal-binding</keyword>
<dbReference type="EMBL" id="CAJNOH010005970">
    <property type="protein sequence ID" value="CAF1416193.1"/>
    <property type="molecule type" value="Genomic_DNA"/>
</dbReference>
<dbReference type="Gene3D" id="1.10.238.10">
    <property type="entry name" value="EF-hand"/>
    <property type="match status" value="1"/>
</dbReference>
<reference evidence="6" key="1">
    <citation type="submission" date="2021-02" db="EMBL/GenBank/DDBJ databases">
        <authorList>
            <person name="Nowell W R."/>
        </authorList>
    </citation>
    <scope>NUCLEOTIDE SEQUENCE</scope>
</reference>
<evidence type="ECO:0000256" key="3">
    <source>
        <dbReference type="ARBA" id="ARBA00022837"/>
    </source>
</evidence>
<dbReference type="SUPFAM" id="SSF47473">
    <property type="entry name" value="EF-hand"/>
    <property type="match status" value="1"/>
</dbReference>
<dbReference type="GO" id="GO:0005509">
    <property type="term" value="F:calcium ion binding"/>
    <property type="evidence" value="ECO:0007669"/>
    <property type="project" value="InterPro"/>
</dbReference>
<comment type="caution">
    <text evidence="6">The sequence shown here is derived from an EMBL/GenBank/DDBJ whole genome shotgun (WGS) entry which is preliminary data.</text>
</comment>
<sequence>MIIRSHQVKERGYDFDHNGNILTIFSASNYCDGSNYGAFARWDYMADGPEMTSYTLQDMSPNEQLSFNKQVTLFEDPVYQTLMKKIVGKKSLLKKEFEKADKNQTKHLSPTIWSDIMENILQIDLPWLTLRSKFVREDAQGVLYNTTIEDYALDNTKFQKTHTGIIEDLYMWKDTLMALFNLIDSDHSGFISRDEFSDVLKLIFYGKNVNNDVNQTYIEEIISTMDFNKDGKIDVNEFLESFRIVNMKKPENLHDKPKRKWNRW</sequence>
<evidence type="ECO:0000259" key="5">
    <source>
        <dbReference type="PROSITE" id="PS50222"/>
    </source>
</evidence>
<dbReference type="CDD" id="cd00051">
    <property type="entry name" value="EFh"/>
    <property type="match status" value="1"/>
</dbReference>
<comment type="cofactor">
    <cofactor evidence="1">
        <name>Mn(2+)</name>
        <dbReference type="ChEBI" id="CHEBI:29035"/>
    </cofactor>
</comment>
<gene>
    <name evidence="6" type="ORF">PYM288_LOCUS35288</name>
</gene>
<dbReference type="PANTHER" id="PTHR45668:SF3">
    <property type="entry name" value="SERINE_THREONINE-PROTEIN PHOSPHATASE RDGC"/>
    <property type="match status" value="1"/>
</dbReference>
<feature type="domain" description="EF-hand" evidence="5">
    <location>
        <begin position="213"/>
        <end position="248"/>
    </location>
</feature>
<feature type="domain" description="EF-hand" evidence="5">
    <location>
        <begin position="171"/>
        <end position="206"/>
    </location>
</feature>
<evidence type="ECO:0000256" key="1">
    <source>
        <dbReference type="ARBA" id="ARBA00001936"/>
    </source>
</evidence>
<dbReference type="PANTHER" id="PTHR45668">
    <property type="entry name" value="SERINE/THREONINE-PROTEIN PHOSPHATASE 5-RELATED"/>
    <property type="match status" value="1"/>
</dbReference>
<dbReference type="SMART" id="SM00054">
    <property type="entry name" value="EFh"/>
    <property type="match status" value="3"/>
</dbReference>
<name>A0A815LXR3_9BILA</name>
<protein>
    <recommendedName>
        <fullName evidence="5">EF-hand domain-containing protein</fullName>
    </recommendedName>
</protein>
<dbReference type="InterPro" id="IPR051134">
    <property type="entry name" value="PPP_phosphatase"/>
</dbReference>